<accession>A0AC61RCF5</accession>
<name>A0AC61RCF5_9BACT</name>
<reference evidence="1" key="1">
    <citation type="submission" date="2019-04" db="EMBL/GenBank/DDBJ databases">
        <title>Microbes associate with the intestines of laboratory mice.</title>
        <authorList>
            <person name="Navarre W."/>
            <person name="Wong E."/>
            <person name="Huang K."/>
            <person name="Tropini C."/>
            <person name="Ng K."/>
            <person name="Yu B."/>
        </authorList>
    </citation>
    <scope>NUCLEOTIDE SEQUENCE</scope>
    <source>
        <strain evidence="1">NM04_E33</strain>
    </source>
</reference>
<sequence length="199" mass="22182">MKTIKIWNSDASERQLNEITRDLEGGATMILPTDTLYAIACDALNPKAIEKICRLKGINPEKTNLSIICSDISMAAEYARIDNKAFKMLRDNTPGPFTFLFKSNSTLPKAFKGRKVVGIRIPDNKLCRDIAQHLRHPILSTSIEFDDDDYARDPGLIAEAYHEKVDFILEGEDGDTIPSTIIDCTGNEPEIIRQGKGVI</sequence>
<evidence type="ECO:0000313" key="2">
    <source>
        <dbReference type="Proteomes" id="UP000306319"/>
    </source>
</evidence>
<comment type="caution">
    <text evidence="1">The sequence shown here is derived from an EMBL/GenBank/DDBJ whole genome shotgun (WGS) entry which is preliminary data.</text>
</comment>
<keyword evidence="2" id="KW-1185">Reference proteome</keyword>
<gene>
    <name evidence="1" type="ORF">E5331_11555</name>
</gene>
<evidence type="ECO:0000313" key="1">
    <source>
        <dbReference type="EMBL" id="TGY78154.1"/>
    </source>
</evidence>
<dbReference type="Proteomes" id="UP000306319">
    <property type="component" value="Unassembled WGS sequence"/>
</dbReference>
<organism evidence="1 2">
    <name type="scientific">Lepagella muris</name>
    <dbReference type="NCBI Taxonomy" id="3032870"/>
    <lineage>
        <taxon>Bacteria</taxon>
        <taxon>Pseudomonadati</taxon>
        <taxon>Bacteroidota</taxon>
        <taxon>Bacteroidia</taxon>
        <taxon>Bacteroidales</taxon>
        <taxon>Muribaculaceae</taxon>
        <taxon>Lepagella</taxon>
    </lineage>
</organism>
<proteinExistence type="predicted"/>
<protein>
    <submittedName>
        <fullName evidence="1">Threonylcarbamoyl-AMP synthase</fullName>
    </submittedName>
</protein>
<dbReference type="EMBL" id="SRYB01000016">
    <property type="protein sequence ID" value="TGY78154.1"/>
    <property type="molecule type" value="Genomic_DNA"/>
</dbReference>